<evidence type="ECO:0000259" key="6">
    <source>
        <dbReference type="Pfam" id="PF00270"/>
    </source>
</evidence>
<evidence type="ECO:0000313" key="7">
    <source>
        <dbReference type="EnsemblMetazoa" id="Aqu2.1.08525_001"/>
    </source>
</evidence>
<sequence length="89" mass="9972">MDLDTKIDDAATYFGITFKEKQRQAIKYFLSGKDTFVILPTGFGKSLCYQCLPIAIGSESPIIIVVCPLITLIKDQVQKCKFSIILCFD</sequence>
<dbReference type="GO" id="GO:0009378">
    <property type="term" value="F:four-way junction helicase activity"/>
    <property type="evidence" value="ECO:0007669"/>
    <property type="project" value="TreeGrafter"/>
</dbReference>
<dbReference type="EnsemblMetazoa" id="Aqu2.1.08525_001">
    <property type="protein sequence ID" value="Aqu2.1.08525_001"/>
    <property type="gene ID" value="Aqu2.1.08525"/>
</dbReference>
<evidence type="ECO:0000256" key="4">
    <source>
        <dbReference type="ARBA" id="ARBA00034617"/>
    </source>
</evidence>
<dbReference type="GO" id="GO:0005694">
    <property type="term" value="C:chromosome"/>
    <property type="evidence" value="ECO:0007669"/>
    <property type="project" value="TreeGrafter"/>
</dbReference>
<dbReference type="GO" id="GO:0005737">
    <property type="term" value="C:cytoplasm"/>
    <property type="evidence" value="ECO:0007669"/>
    <property type="project" value="TreeGrafter"/>
</dbReference>
<dbReference type="InterPro" id="IPR027417">
    <property type="entry name" value="P-loop_NTPase"/>
</dbReference>
<dbReference type="AlphaFoldDB" id="A0A1X7T261"/>
<dbReference type="SUPFAM" id="SSF52540">
    <property type="entry name" value="P-loop containing nucleoside triphosphate hydrolases"/>
    <property type="match status" value="1"/>
</dbReference>
<reference evidence="7" key="1">
    <citation type="submission" date="2017-05" db="UniProtKB">
        <authorList>
            <consortium name="EnsemblMetazoa"/>
        </authorList>
    </citation>
    <scope>IDENTIFICATION</scope>
</reference>
<accession>A0A1X7T261</accession>
<dbReference type="GO" id="GO:0000724">
    <property type="term" value="P:double-strand break repair via homologous recombination"/>
    <property type="evidence" value="ECO:0007669"/>
    <property type="project" value="TreeGrafter"/>
</dbReference>
<proteinExistence type="inferred from homology"/>
<comment type="similarity">
    <text evidence="1">Belongs to the helicase family. RecQ subfamily.</text>
</comment>
<comment type="catalytic activity">
    <reaction evidence="4">
        <text>Couples ATP hydrolysis with the unwinding of duplex DNA by translocating in the 3'-5' direction.</text>
        <dbReference type="EC" id="5.6.2.4"/>
    </reaction>
</comment>
<protein>
    <recommendedName>
        <fullName evidence="5">DNA 3'-5' helicase</fullName>
        <ecNumber evidence="5">5.6.2.4</ecNumber>
    </recommendedName>
</protein>
<dbReference type="GO" id="GO:0043138">
    <property type="term" value="F:3'-5' DNA helicase activity"/>
    <property type="evidence" value="ECO:0007669"/>
    <property type="project" value="UniProtKB-EC"/>
</dbReference>
<dbReference type="STRING" id="400682.A0A1X7T261"/>
<dbReference type="Gene3D" id="3.40.50.300">
    <property type="entry name" value="P-loop containing nucleotide triphosphate hydrolases"/>
    <property type="match status" value="1"/>
</dbReference>
<keyword evidence="3" id="KW-0413">Isomerase</keyword>
<feature type="domain" description="DEAD/DEAH-box helicase" evidence="6">
    <location>
        <begin position="21"/>
        <end position="81"/>
    </location>
</feature>
<evidence type="ECO:0000256" key="5">
    <source>
        <dbReference type="ARBA" id="ARBA00034808"/>
    </source>
</evidence>
<evidence type="ECO:0000256" key="3">
    <source>
        <dbReference type="ARBA" id="ARBA00023235"/>
    </source>
</evidence>
<keyword evidence="2" id="KW-0238">DNA-binding</keyword>
<organism evidence="7">
    <name type="scientific">Amphimedon queenslandica</name>
    <name type="common">Sponge</name>
    <dbReference type="NCBI Taxonomy" id="400682"/>
    <lineage>
        <taxon>Eukaryota</taxon>
        <taxon>Metazoa</taxon>
        <taxon>Porifera</taxon>
        <taxon>Demospongiae</taxon>
        <taxon>Heteroscleromorpha</taxon>
        <taxon>Haplosclerida</taxon>
        <taxon>Niphatidae</taxon>
        <taxon>Amphimedon</taxon>
    </lineage>
</organism>
<dbReference type="GO" id="GO:0005524">
    <property type="term" value="F:ATP binding"/>
    <property type="evidence" value="ECO:0007669"/>
    <property type="project" value="InterPro"/>
</dbReference>
<name>A0A1X7T261_AMPQE</name>
<dbReference type="InParanoid" id="A0A1X7T261"/>
<evidence type="ECO:0000256" key="1">
    <source>
        <dbReference type="ARBA" id="ARBA00005446"/>
    </source>
</evidence>
<dbReference type="eggNOG" id="KOG0351">
    <property type="taxonomic scope" value="Eukaryota"/>
</dbReference>
<evidence type="ECO:0000256" key="2">
    <source>
        <dbReference type="ARBA" id="ARBA00023125"/>
    </source>
</evidence>
<dbReference type="PANTHER" id="PTHR13710:SF105">
    <property type="entry name" value="ATP-DEPENDENT DNA HELICASE Q1"/>
    <property type="match status" value="1"/>
</dbReference>
<dbReference type="InterPro" id="IPR011545">
    <property type="entry name" value="DEAD/DEAH_box_helicase_dom"/>
</dbReference>
<dbReference type="EC" id="5.6.2.4" evidence="5"/>
<dbReference type="PANTHER" id="PTHR13710">
    <property type="entry name" value="DNA HELICASE RECQ FAMILY MEMBER"/>
    <property type="match status" value="1"/>
</dbReference>
<dbReference type="Pfam" id="PF00270">
    <property type="entry name" value="DEAD"/>
    <property type="match status" value="1"/>
</dbReference>
<dbReference type="GO" id="GO:0003677">
    <property type="term" value="F:DNA binding"/>
    <property type="evidence" value="ECO:0007669"/>
    <property type="project" value="UniProtKB-KW"/>
</dbReference>